<organism evidence="1 2">
    <name type="scientific">Candidatus Epulonipiscium fishelsonii</name>
    <dbReference type="NCBI Taxonomy" id="77094"/>
    <lineage>
        <taxon>Bacteria</taxon>
        <taxon>Bacillati</taxon>
        <taxon>Bacillota</taxon>
        <taxon>Clostridia</taxon>
        <taxon>Lachnospirales</taxon>
        <taxon>Lachnospiraceae</taxon>
        <taxon>Candidatus Epulonipiscium</taxon>
    </lineage>
</organism>
<proteinExistence type="predicted"/>
<keyword evidence="2" id="KW-1185">Reference proteome</keyword>
<gene>
    <name evidence="1" type="ORF">AN396_06470</name>
</gene>
<protein>
    <submittedName>
        <fullName evidence="1">Sugar transporter</fullName>
    </submittedName>
</protein>
<name>A0ACC8XBZ4_9FIRM</name>
<sequence length="466" mass="51477">MSKENTIDQSMIKLPLVTKIAYGSGDVACNLVFGVITALLTLFYTDYVGMSPIIIGNIMLISRVFDGISDVIMGYIVSHTKSKWGQSRPWILWSSIPFCLSLVLLFTVPNSSQTVQMIYIFITYNFCNTICFTALNLPYGSLSAMLTRDSKERDMVSVFRMAMSPCGRILVGLCTLPMVKMLGNTKEAFVITASVWAIIALVLLMFCFIKCEEKVVIPAREEKKEKVKGQGKKSFMAVVTNKYFWIVCFLWIFQNASIGVVGILLPYYSKYILLNDTWMFSTMYFAETISIVLTVMICPIFMKKFNKRTLLMGGALIAIAGQVIFMINPYSFPLAVAVAIIRGIGAGPLNAVVFGMLCDVVEYGQWKTGLRQEAYLFSAGSIGTKIGPGLVTALVTSLLTAGGYIASSTGGAVQPQEALDTIVMLYQWGPLCVWVAVLICGLLYGLDKIYPTIMKELAEREARGEM</sequence>
<evidence type="ECO:0000313" key="1">
    <source>
        <dbReference type="EMBL" id="ONI40089.1"/>
    </source>
</evidence>
<keyword evidence="1" id="KW-0762">Sugar transport</keyword>
<reference evidence="1" key="1">
    <citation type="submission" date="2016-08" db="EMBL/GenBank/DDBJ databases">
        <authorList>
            <person name="Ngugi D.K."/>
            <person name="Miyake S."/>
            <person name="Stingl U."/>
        </authorList>
    </citation>
    <scope>NUCLEOTIDE SEQUENCE</scope>
    <source>
        <strain evidence="1">SCG-B11WGA-EpuloA1</strain>
    </source>
</reference>
<dbReference type="EMBL" id="LJDB01000056">
    <property type="protein sequence ID" value="ONI40089.1"/>
    <property type="molecule type" value="Genomic_DNA"/>
</dbReference>
<dbReference type="Proteomes" id="UP000188605">
    <property type="component" value="Unassembled WGS sequence"/>
</dbReference>
<evidence type="ECO:0000313" key="2">
    <source>
        <dbReference type="Proteomes" id="UP000188605"/>
    </source>
</evidence>
<accession>A0ACC8XBZ4</accession>
<keyword evidence="1" id="KW-0813">Transport</keyword>
<comment type="caution">
    <text evidence="1">The sequence shown here is derived from an EMBL/GenBank/DDBJ whole genome shotgun (WGS) entry which is preliminary data.</text>
</comment>